<accession>A0A6A6E729</accession>
<name>A0A6A6E729_9PEZI</name>
<dbReference type="AlphaFoldDB" id="A0A6A6E729"/>
<gene>
    <name evidence="1" type="ORF">K469DRAFT_106370</name>
</gene>
<sequence>MPPIGIPLVFQRFCLPGACWSLLVPGPESWHLSSQSTQLTLVCRPAAPQLFQIFCSPCNLPFLSKFASSLLFCVTFGITAASLSVRGPVVRSLRHRLESLTLFDRLLFDLLSFAFIRHLLLASQKELDSKNRSTSLLVDQLHQYHHSWTRLFQQHSKLVVSHVAARLNTVLHNNGRTRIQGNLAKSNVIHFRSASTALRHTSLPYRPLLSGVLVLPLQSSC</sequence>
<proteinExistence type="predicted"/>
<keyword evidence="2" id="KW-1185">Reference proteome</keyword>
<evidence type="ECO:0000313" key="2">
    <source>
        <dbReference type="Proteomes" id="UP000800200"/>
    </source>
</evidence>
<reference evidence="1" key="1">
    <citation type="journal article" date="2020" name="Stud. Mycol.">
        <title>101 Dothideomycetes genomes: a test case for predicting lifestyles and emergence of pathogens.</title>
        <authorList>
            <person name="Haridas S."/>
            <person name="Albert R."/>
            <person name="Binder M."/>
            <person name="Bloem J."/>
            <person name="Labutti K."/>
            <person name="Salamov A."/>
            <person name="Andreopoulos B."/>
            <person name="Baker S."/>
            <person name="Barry K."/>
            <person name="Bills G."/>
            <person name="Bluhm B."/>
            <person name="Cannon C."/>
            <person name="Castanera R."/>
            <person name="Culley D."/>
            <person name="Daum C."/>
            <person name="Ezra D."/>
            <person name="Gonzalez J."/>
            <person name="Henrissat B."/>
            <person name="Kuo A."/>
            <person name="Liang C."/>
            <person name="Lipzen A."/>
            <person name="Lutzoni F."/>
            <person name="Magnuson J."/>
            <person name="Mondo S."/>
            <person name="Nolan M."/>
            <person name="Ohm R."/>
            <person name="Pangilinan J."/>
            <person name="Park H.-J."/>
            <person name="Ramirez L."/>
            <person name="Alfaro M."/>
            <person name="Sun H."/>
            <person name="Tritt A."/>
            <person name="Yoshinaga Y."/>
            <person name="Zwiers L.-H."/>
            <person name="Turgeon B."/>
            <person name="Goodwin S."/>
            <person name="Spatafora J."/>
            <person name="Crous P."/>
            <person name="Grigoriev I."/>
        </authorList>
    </citation>
    <scope>NUCLEOTIDE SEQUENCE</scope>
    <source>
        <strain evidence="1">CBS 207.26</strain>
    </source>
</reference>
<dbReference type="EMBL" id="ML994626">
    <property type="protein sequence ID" value="KAF2187747.1"/>
    <property type="molecule type" value="Genomic_DNA"/>
</dbReference>
<evidence type="ECO:0000313" key="1">
    <source>
        <dbReference type="EMBL" id="KAF2187747.1"/>
    </source>
</evidence>
<dbReference type="Proteomes" id="UP000800200">
    <property type="component" value="Unassembled WGS sequence"/>
</dbReference>
<organism evidence="1 2">
    <name type="scientific">Zopfia rhizophila CBS 207.26</name>
    <dbReference type="NCBI Taxonomy" id="1314779"/>
    <lineage>
        <taxon>Eukaryota</taxon>
        <taxon>Fungi</taxon>
        <taxon>Dikarya</taxon>
        <taxon>Ascomycota</taxon>
        <taxon>Pezizomycotina</taxon>
        <taxon>Dothideomycetes</taxon>
        <taxon>Dothideomycetes incertae sedis</taxon>
        <taxon>Zopfiaceae</taxon>
        <taxon>Zopfia</taxon>
    </lineage>
</organism>
<protein>
    <submittedName>
        <fullName evidence="1">Uncharacterized protein</fullName>
    </submittedName>
</protein>